<keyword evidence="6" id="KW-1185">Reference proteome</keyword>
<evidence type="ECO:0000313" key="6">
    <source>
        <dbReference type="Proteomes" id="UP000665944"/>
    </source>
</evidence>
<comment type="similarity">
    <text evidence="1">In the N-terminal section; belongs to the N-acetylmuramoyl-L-alanine amidase 2 family.</text>
</comment>
<gene>
    <name evidence="4" type="ORF">AZE34_07950</name>
    <name evidence="5" type="ORF">J7T32_002080</name>
</gene>
<name>A0A3S7GWV9_STAHO</name>
<keyword evidence="2" id="KW-0472">Membrane</keyword>
<keyword evidence="2" id="KW-0812">Transmembrane</keyword>
<organism evidence="4">
    <name type="scientific">Staphylococcus hominis</name>
    <dbReference type="NCBI Taxonomy" id="1290"/>
    <lineage>
        <taxon>Bacteria</taxon>
        <taxon>Bacillati</taxon>
        <taxon>Bacillota</taxon>
        <taxon>Bacilli</taxon>
        <taxon>Bacillales</taxon>
        <taxon>Staphylococcaceae</taxon>
        <taxon>Staphylococcus</taxon>
    </lineage>
</organism>
<proteinExistence type="inferred from homology"/>
<dbReference type="EMBL" id="JAGHKT020000002">
    <property type="protein sequence ID" value="MCM5671555.1"/>
    <property type="molecule type" value="Genomic_DNA"/>
</dbReference>
<dbReference type="SMART" id="SM00047">
    <property type="entry name" value="LYZ2"/>
    <property type="match status" value="1"/>
</dbReference>
<feature type="domain" description="Mannosyl-glycoprotein endo-beta-N-acetylglucosamidase-like" evidence="3">
    <location>
        <begin position="104"/>
        <end position="252"/>
    </location>
</feature>
<evidence type="ECO:0000313" key="4">
    <source>
        <dbReference type="EMBL" id="AVI06700.1"/>
    </source>
</evidence>
<keyword evidence="2" id="KW-1133">Transmembrane helix</keyword>
<evidence type="ECO:0000313" key="5">
    <source>
        <dbReference type="EMBL" id="MCM5671555.1"/>
    </source>
</evidence>
<protein>
    <submittedName>
        <fullName evidence="4">Autolysin</fullName>
    </submittedName>
    <submittedName>
        <fullName evidence="5">N-acetylglucosaminidase</fullName>
    </submittedName>
</protein>
<reference evidence="5 6" key="2">
    <citation type="submission" date="2022-06" db="EMBL/GenBank/DDBJ databases">
        <title>Staphylococcus hominis ShoR14 genome sequence.</title>
        <authorList>
            <person name="Yeo C.C."/>
            <person name="Chew C.H."/>
            <person name="Che Hamzah A.M."/>
            <person name="Al-Trad E.I."/>
        </authorList>
    </citation>
    <scope>NUCLEOTIDE SEQUENCE [LARGE SCALE GENOMIC DNA]</scope>
    <source>
        <strain evidence="5 6">ShoR14</strain>
    </source>
</reference>
<dbReference type="InterPro" id="IPR002901">
    <property type="entry name" value="MGlyc_endo_b_GlcNAc-like_dom"/>
</dbReference>
<evidence type="ECO:0000256" key="1">
    <source>
        <dbReference type="ARBA" id="ARBA00006088"/>
    </source>
</evidence>
<dbReference type="RefSeq" id="WP_017174887.1">
    <property type="nucleotide sequence ID" value="NZ_CABMJU010000060.1"/>
</dbReference>
<reference evidence="4" key="1">
    <citation type="submission" date="2016-02" db="EMBL/GenBank/DDBJ databases">
        <title>Genomic sequence of a clinical Staphylococcus hominis isolate.</title>
        <authorList>
            <person name="McClure J.M."/>
            <person name="Zhang K."/>
        </authorList>
    </citation>
    <scope>NUCLEOTIDE SEQUENCE</scope>
    <source>
        <strain evidence="4">C34847</strain>
    </source>
</reference>
<dbReference type="EMBL" id="CP014567">
    <property type="protein sequence ID" value="AVI06700.1"/>
    <property type="molecule type" value="Genomic_DNA"/>
</dbReference>
<evidence type="ECO:0000259" key="3">
    <source>
        <dbReference type="SMART" id="SM00047"/>
    </source>
</evidence>
<dbReference type="Proteomes" id="UP000665944">
    <property type="component" value="Unassembled WGS sequence"/>
</dbReference>
<dbReference type="AlphaFoldDB" id="A0A3S7GWV9"/>
<evidence type="ECO:0000256" key="2">
    <source>
        <dbReference type="SAM" id="Phobius"/>
    </source>
</evidence>
<accession>A0A3S7GWV9</accession>
<dbReference type="Pfam" id="PF01832">
    <property type="entry name" value="Glucosaminidase"/>
    <property type="match status" value="1"/>
</dbReference>
<sequence>MKYRNSNQLRLSIILFIIVLIILIVLLCINHKDILRNDRRYSFQEALQKQTQSNQLNTIDKNNQFVLANNNEVKRAMSISKKDNDLKYMDLSKTVPMNEDEVKHILKNKGILTDQAQTFLKAQDKYQVNIIYLMNHAIIETANGQSELANGIKENNHKYYNFFGIGAFDQDAIATGHSYAKEHNWTTPSKAIMGGTAFIRHQYFENEQITLYQMRWNPKNPGSHQYASDIEWADKIADNMKKDYERLGIKKDKIRRNYYISNK</sequence>
<dbReference type="Gene3D" id="1.10.530.10">
    <property type="match status" value="1"/>
</dbReference>
<feature type="transmembrane region" description="Helical" evidence="2">
    <location>
        <begin position="12"/>
        <end position="30"/>
    </location>
</feature>
<dbReference type="GO" id="GO:0004040">
    <property type="term" value="F:amidase activity"/>
    <property type="evidence" value="ECO:0007669"/>
    <property type="project" value="InterPro"/>
</dbReference>